<dbReference type="GeneID" id="106759221"/>
<proteinExistence type="predicted"/>
<gene>
    <name evidence="2" type="primary">LOC106759221</name>
</gene>
<sequence>MDSVVCYLKLSLIMVKTLHIAHSNTTLLYYKDRLIKGDSLQKVWSIFVFRARHWTSKNLTLSHPTDCVNHGNLVLWSFRISSGKIILKRSMVLGDKYEARGLYHFGSHPHLSCVVALSSRMLHDQLGHPYLSKLKTKMYLELSGLQTLECESCQLGKHVRHTFPKRSE</sequence>
<dbReference type="AlphaFoldDB" id="A0A3Q0EYS6"/>
<name>A0A3Q0EYS6_VIGRR</name>
<reference evidence="2" key="2">
    <citation type="submission" date="2025-08" db="UniProtKB">
        <authorList>
            <consortium name="RefSeq"/>
        </authorList>
    </citation>
    <scope>IDENTIFICATION</scope>
    <source>
        <tissue evidence="2">Leaf</tissue>
    </source>
</reference>
<organism evidence="1 2">
    <name type="scientific">Vigna radiata var. radiata</name>
    <name type="common">Mung bean</name>
    <name type="synonym">Phaseolus aureus</name>
    <dbReference type="NCBI Taxonomy" id="3916"/>
    <lineage>
        <taxon>Eukaryota</taxon>
        <taxon>Viridiplantae</taxon>
        <taxon>Streptophyta</taxon>
        <taxon>Embryophyta</taxon>
        <taxon>Tracheophyta</taxon>
        <taxon>Spermatophyta</taxon>
        <taxon>Magnoliopsida</taxon>
        <taxon>eudicotyledons</taxon>
        <taxon>Gunneridae</taxon>
        <taxon>Pentapetalae</taxon>
        <taxon>rosids</taxon>
        <taxon>fabids</taxon>
        <taxon>Fabales</taxon>
        <taxon>Fabaceae</taxon>
        <taxon>Papilionoideae</taxon>
        <taxon>50 kb inversion clade</taxon>
        <taxon>NPAAA clade</taxon>
        <taxon>indigoferoid/millettioid clade</taxon>
        <taxon>Phaseoleae</taxon>
        <taxon>Vigna</taxon>
    </lineage>
</organism>
<dbReference type="RefSeq" id="XP_022635282.1">
    <property type="nucleotide sequence ID" value="XM_022779561.1"/>
</dbReference>
<dbReference type="KEGG" id="vra:106759221"/>
<protein>
    <submittedName>
        <fullName evidence="2">Uncharacterized protein LOC106759221</fullName>
    </submittedName>
</protein>
<accession>A0A3Q0EYS6</accession>
<reference evidence="1" key="1">
    <citation type="journal article" date="2014" name="Nat. Commun.">
        <title>Genome sequence of mungbean and insights into evolution within Vigna species.</title>
        <authorList>
            <person name="Kang Y.J."/>
            <person name="Kim S.K."/>
            <person name="Kim M.Y."/>
            <person name="Lestari P."/>
            <person name="Kim K.H."/>
            <person name="Ha B.K."/>
            <person name="Jun T.H."/>
            <person name="Hwang W.J."/>
            <person name="Lee T."/>
            <person name="Lee J."/>
            <person name="Shim S."/>
            <person name="Yoon M.Y."/>
            <person name="Jang Y.E."/>
            <person name="Han K.S."/>
            <person name="Taeprayoon P."/>
            <person name="Yoon N."/>
            <person name="Somta P."/>
            <person name="Tanya P."/>
            <person name="Kim K.S."/>
            <person name="Gwag J.G."/>
            <person name="Moon J.K."/>
            <person name="Lee Y.H."/>
            <person name="Park B.S."/>
            <person name="Bombarely A."/>
            <person name="Doyle J.J."/>
            <person name="Jackson S.A."/>
            <person name="Schafleitner R."/>
            <person name="Srinives P."/>
            <person name="Varshney R.K."/>
            <person name="Lee S.H."/>
        </authorList>
    </citation>
    <scope>NUCLEOTIDE SEQUENCE [LARGE SCALE GENOMIC DNA]</scope>
    <source>
        <strain evidence="1">cv. VC1973A</strain>
    </source>
</reference>
<keyword evidence="1" id="KW-1185">Reference proteome</keyword>
<evidence type="ECO:0000313" key="2">
    <source>
        <dbReference type="RefSeq" id="XP_022635282.1"/>
    </source>
</evidence>
<dbReference type="Proteomes" id="UP000087766">
    <property type="component" value="Chromosome 4"/>
</dbReference>
<evidence type="ECO:0000313" key="1">
    <source>
        <dbReference type="Proteomes" id="UP000087766"/>
    </source>
</evidence>